<evidence type="ECO:0000313" key="1">
    <source>
        <dbReference type="EMBL" id="CAK0904060.1"/>
    </source>
</evidence>
<accession>A0ABN9XVF6</accession>
<dbReference type="Proteomes" id="UP001189429">
    <property type="component" value="Unassembled WGS sequence"/>
</dbReference>
<name>A0ABN9XVF6_9DINO</name>
<evidence type="ECO:0000313" key="2">
    <source>
        <dbReference type="Proteomes" id="UP001189429"/>
    </source>
</evidence>
<proteinExistence type="predicted"/>
<keyword evidence="2" id="KW-1185">Reference proteome</keyword>
<sequence length="191" mass="21612">MGAFLRHLGRIDSNFIHDEEMQRLRRALAVRMVDSWAKLPRGLQVHLCLQFSTEEAQRNADAFLRAIVGNAELGKKGSSMKDRVVIIPEGDALNVASDLAIWSDKVLLVNGANRQLIGNHWFASRAKMAIDENLHRRSWRLAATAYMLNEYDGEQDILQRQEDTLVRRVKQLGGTVVDLNDSSSFLSRLGR</sequence>
<organism evidence="1 2">
    <name type="scientific">Prorocentrum cordatum</name>
    <dbReference type="NCBI Taxonomy" id="2364126"/>
    <lineage>
        <taxon>Eukaryota</taxon>
        <taxon>Sar</taxon>
        <taxon>Alveolata</taxon>
        <taxon>Dinophyceae</taxon>
        <taxon>Prorocentrales</taxon>
        <taxon>Prorocentraceae</taxon>
        <taxon>Prorocentrum</taxon>
    </lineage>
</organism>
<gene>
    <name evidence="1" type="ORF">PCOR1329_LOCUS80204</name>
</gene>
<comment type="caution">
    <text evidence="1">The sequence shown here is derived from an EMBL/GenBank/DDBJ whole genome shotgun (WGS) entry which is preliminary data.</text>
</comment>
<dbReference type="EMBL" id="CAUYUJ010021342">
    <property type="protein sequence ID" value="CAK0904060.1"/>
    <property type="molecule type" value="Genomic_DNA"/>
</dbReference>
<reference evidence="1" key="1">
    <citation type="submission" date="2023-10" db="EMBL/GenBank/DDBJ databases">
        <authorList>
            <person name="Chen Y."/>
            <person name="Shah S."/>
            <person name="Dougan E. K."/>
            <person name="Thang M."/>
            <person name="Chan C."/>
        </authorList>
    </citation>
    <scope>NUCLEOTIDE SEQUENCE [LARGE SCALE GENOMIC DNA]</scope>
</reference>
<protein>
    <submittedName>
        <fullName evidence="1">Uncharacterized protein</fullName>
    </submittedName>
</protein>